<dbReference type="VEuPathDB" id="FungiDB:SPRG_15244"/>
<accession>A0A067BR20</accession>
<dbReference type="EMBL" id="KK583363">
    <property type="protein sequence ID" value="KDO19225.1"/>
    <property type="molecule type" value="Genomic_DNA"/>
</dbReference>
<dbReference type="GeneID" id="24136993"/>
<evidence type="ECO:0000313" key="2">
    <source>
        <dbReference type="Proteomes" id="UP000030745"/>
    </source>
</evidence>
<dbReference type="RefSeq" id="XP_012210059.1">
    <property type="nucleotide sequence ID" value="XM_012354669.1"/>
</dbReference>
<dbReference type="Proteomes" id="UP000030745">
    <property type="component" value="Unassembled WGS sequence"/>
</dbReference>
<keyword evidence="2" id="KW-1185">Reference proteome</keyword>
<organism evidence="1 2">
    <name type="scientific">Saprolegnia parasitica (strain CBS 223.65)</name>
    <dbReference type="NCBI Taxonomy" id="695850"/>
    <lineage>
        <taxon>Eukaryota</taxon>
        <taxon>Sar</taxon>
        <taxon>Stramenopiles</taxon>
        <taxon>Oomycota</taxon>
        <taxon>Saprolegniomycetes</taxon>
        <taxon>Saprolegniales</taxon>
        <taxon>Saprolegniaceae</taxon>
        <taxon>Saprolegnia</taxon>
    </lineage>
</organism>
<gene>
    <name evidence="1" type="ORF">SPRG_15244</name>
</gene>
<sequence>MAFCSALHASSTLAEIKLVKVNGIDGFLGRRLPARLRELYYDHERHEFTDDVDDTLTDAVLADLAHALQPTRLEHLSYNNFGELAAQPCLTPMLSGVTSPELVAARLDNDRLFYAETWSPRAVIRTLPAALRKTNNETRCRLTI</sequence>
<dbReference type="KEGG" id="spar:SPRG_15244"/>
<evidence type="ECO:0000313" key="1">
    <source>
        <dbReference type="EMBL" id="KDO19225.1"/>
    </source>
</evidence>
<reference evidence="1 2" key="1">
    <citation type="journal article" date="2013" name="PLoS Genet.">
        <title>Distinctive expansion of potential virulence genes in the genome of the oomycete fish pathogen Saprolegnia parasitica.</title>
        <authorList>
            <person name="Jiang R.H."/>
            <person name="de Bruijn I."/>
            <person name="Haas B.J."/>
            <person name="Belmonte R."/>
            <person name="Lobach L."/>
            <person name="Christie J."/>
            <person name="van den Ackerveken G."/>
            <person name="Bottin A."/>
            <person name="Bulone V."/>
            <person name="Diaz-Moreno S.M."/>
            <person name="Dumas B."/>
            <person name="Fan L."/>
            <person name="Gaulin E."/>
            <person name="Govers F."/>
            <person name="Grenville-Briggs L.J."/>
            <person name="Horner N.R."/>
            <person name="Levin J.Z."/>
            <person name="Mammella M."/>
            <person name="Meijer H.J."/>
            <person name="Morris P."/>
            <person name="Nusbaum C."/>
            <person name="Oome S."/>
            <person name="Phillips A.J."/>
            <person name="van Rooyen D."/>
            <person name="Rzeszutek E."/>
            <person name="Saraiva M."/>
            <person name="Secombes C.J."/>
            <person name="Seidl M.F."/>
            <person name="Snel B."/>
            <person name="Stassen J.H."/>
            <person name="Sykes S."/>
            <person name="Tripathy S."/>
            <person name="van den Berg H."/>
            <person name="Vega-Arreguin J.C."/>
            <person name="Wawra S."/>
            <person name="Young S.K."/>
            <person name="Zeng Q."/>
            <person name="Dieguez-Uribeondo J."/>
            <person name="Russ C."/>
            <person name="Tyler B.M."/>
            <person name="van West P."/>
        </authorList>
    </citation>
    <scope>NUCLEOTIDE SEQUENCE [LARGE SCALE GENOMIC DNA]</scope>
    <source>
        <strain evidence="1 2">CBS 223.65</strain>
    </source>
</reference>
<proteinExistence type="predicted"/>
<name>A0A067BR20_SAPPC</name>
<protein>
    <submittedName>
        <fullName evidence="1">Uncharacterized protein</fullName>
    </submittedName>
</protein>
<dbReference type="AlphaFoldDB" id="A0A067BR20"/>